<gene>
    <name evidence="1" type="primary">USP32</name>
    <name evidence="1" type="ORF">L345_10979</name>
</gene>
<keyword evidence="1" id="KW-0378">Hydrolase</keyword>
<dbReference type="GO" id="GO:0016787">
    <property type="term" value="F:hydrolase activity"/>
    <property type="evidence" value="ECO:0007669"/>
    <property type="project" value="UniProtKB-KW"/>
</dbReference>
<keyword evidence="2" id="KW-1185">Reference proteome</keyword>
<sequence length="417" mass="47504">MPNDSAGVSPPPPNKKDGCRNWVPHVALSSLCYSSLSFKICVTTTIYSAFQSPELNYEWLKVDSAFHPSDVGKMRTQIVGVQCADSVNCLERTGVCLFSKATEAMMGFNFFYYWFCGRGLVSGRTRSNECKHIKERFNLELRRNFLAARTINQWNGFFQKLASKNHMRMGCVFENSCCQTLVNTGTKMLLCVTFDLGPVFLFNILSGAKVTWLLCTTDLPLRLYCLRKVADTTPFERHCFHLSDFDRLGCYAVEESDIIDLEKRYWLLKAQSRTGRFDLETFGLLVSPPIHPSLSEVQGALNVQPQRSPKFLLRSDLPPFYDLSRRSYLWTSTSRIPQPVAVAYLQLGHACPSHKTIPSSPLYSLHWATNLERLEKPTVSEEEEEHYCSDLGFPREADSSPGKQSFMRFHNYRPLSA</sequence>
<accession>V8NLU5</accession>
<reference evidence="1 2" key="1">
    <citation type="journal article" date="2013" name="Proc. Natl. Acad. Sci. U.S.A.">
        <title>The king cobra genome reveals dynamic gene evolution and adaptation in the snake venom system.</title>
        <authorList>
            <person name="Vonk F.J."/>
            <person name="Casewell N.R."/>
            <person name="Henkel C.V."/>
            <person name="Heimberg A.M."/>
            <person name="Jansen H.J."/>
            <person name="McCleary R.J."/>
            <person name="Kerkkamp H.M."/>
            <person name="Vos R.A."/>
            <person name="Guerreiro I."/>
            <person name="Calvete J.J."/>
            <person name="Wuster W."/>
            <person name="Woods A.E."/>
            <person name="Logan J.M."/>
            <person name="Harrison R.A."/>
            <person name="Castoe T.A."/>
            <person name="de Koning A.P."/>
            <person name="Pollock D.D."/>
            <person name="Yandell M."/>
            <person name="Calderon D."/>
            <person name="Renjifo C."/>
            <person name="Currier R.B."/>
            <person name="Salgado D."/>
            <person name="Pla D."/>
            <person name="Sanz L."/>
            <person name="Hyder A.S."/>
            <person name="Ribeiro J.M."/>
            <person name="Arntzen J.W."/>
            <person name="van den Thillart G.E."/>
            <person name="Boetzer M."/>
            <person name="Pirovano W."/>
            <person name="Dirks R.P."/>
            <person name="Spaink H.P."/>
            <person name="Duboule D."/>
            <person name="McGlinn E."/>
            <person name="Kini R.M."/>
            <person name="Richardson M.K."/>
        </authorList>
    </citation>
    <scope>NUCLEOTIDE SEQUENCE</scope>
    <source>
        <tissue evidence="1">Blood</tissue>
    </source>
</reference>
<organism evidence="1 2">
    <name type="scientific">Ophiophagus hannah</name>
    <name type="common">King cobra</name>
    <name type="synonym">Naja hannah</name>
    <dbReference type="NCBI Taxonomy" id="8665"/>
    <lineage>
        <taxon>Eukaryota</taxon>
        <taxon>Metazoa</taxon>
        <taxon>Chordata</taxon>
        <taxon>Craniata</taxon>
        <taxon>Vertebrata</taxon>
        <taxon>Euteleostomi</taxon>
        <taxon>Lepidosauria</taxon>
        <taxon>Squamata</taxon>
        <taxon>Bifurcata</taxon>
        <taxon>Unidentata</taxon>
        <taxon>Episquamata</taxon>
        <taxon>Toxicofera</taxon>
        <taxon>Serpentes</taxon>
        <taxon>Colubroidea</taxon>
        <taxon>Elapidae</taxon>
        <taxon>Elapinae</taxon>
        <taxon>Ophiophagus</taxon>
    </lineage>
</organism>
<feature type="non-terminal residue" evidence="1">
    <location>
        <position position="1"/>
    </location>
</feature>
<evidence type="ECO:0000313" key="1">
    <source>
        <dbReference type="EMBL" id="ETE63264.1"/>
    </source>
</evidence>
<dbReference type="EMBL" id="AZIM01002834">
    <property type="protein sequence ID" value="ETE63264.1"/>
    <property type="molecule type" value="Genomic_DNA"/>
</dbReference>
<evidence type="ECO:0000313" key="2">
    <source>
        <dbReference type="Proteomes" id="UP000018936"/>
    </source>
</evidence>
<dbReference type="Proteomes" id="UP000018936">
    <property type="component" value="Unassembled WGS sequence"/>
</dbReference>
<comment type="caution">
    <text evidence="1">The sequence shown here is derived from an EMBL/GenBank/DDBJ whole genome shotgun (WGS) entry which is preliminary data.</text>
</comment>
<dbReference type="AlphaFoldDB" id="V8NLU5"/>
<name>V8NLU5_OPHHA</name>
<dbReference type="OrthoDB" id="265776at2759"/>
<proteinExistence type="predicted"/>
<protein>
    <submittedName>
        <fullName evidence="1">Ubiquitin carboxyl-terminal hydrolase 32</fullName>
    </submittedName>
</protein>